<gene>
    <name evidence="2" type="ORF">PCS_01043</name>
</gene>
<feature type="transmembrane region" description="Helical" evidence="1">
    <location>
        <begin position="211"/>
        <end position="229"/>
    </location>
</feature>
<dbReference type="AlphaFoldDB" id="M5PV52"/>
<keyword evidence="1" id="KW-0812">Transmembrane</keyword>
<dbReference type="Proteomes" id="UP000011922">
    <property type="component" value="Unassembled WGS sequence"/>
</dbReference>
<name>M5PV52_DESAF</name>
<feature type="transmembrane region" description="Helical" evidence="1">
    <location>
        <begin position="121"/>
        <end position="142"/>
    </location>
</feature>
<dbReference type="InterPro" id="IPR011435">
    <property type="entry name" value="UmpAB"/>
</dbReference>
<feature type="transmembrane region" description="Helical" evidence="1">
    <location>
        <begin position="179"/>
        <end position="199"/>
    </location>
</feature>
<reference evidence="2 3" key="1">
    <citation type="journal article" date="2013" name="Genome Announc.">
        <title>Draft Genome Sequence for Desulfovibrio africanus Strain PCS.</title>
        <authorList>
            <person name="Brown S.D."/>
            <person name="Utturkar S.M."/>
            <person name="Arkin A.P."/>
            <person name="Deutschbauer A.M."/>
            <person name="Elias D.A."/>
            <person name="Hazen T.C."/>
            <person name="Chakraborty R."/>
        </authorList>
    </citation>
    <scope>NUCLEOTIDE SEQUENCE [LARGE SCALE GENOMIC DNA]</scope>
    <source>
        <strain evidence="2 3">PCS</strain>
    </source>
</reference>
<evidence type="ECO:0000313" key="2">
    <source>
        <dbReference type="EMBL" id="EMG38217.1"/>
    </source>
</evidence>
<dbReference type="Pfam" id="PF07556">
    <property type="entry name" value="DUF1538"/>
    <property type="match status" value="1"/>
</dbReference>
<evidence type="ECO:0000256" key="1">
    <source>
        <dbReference type="SAM" id="Phobius"/>
    </source>
</evidence>
<organism evidence="2 3">
    <name type="scientific">Desulfocurvibacter africanus PCS</name>
    <dbReference type="NCBI Taxonomy" id="1262666"/>
    <lineage>
        <taxon>Bacteria</taxon>
        <taxon>Pseudomonadati</taxon>
        <taxon>Thermodesulfobacteriota</taxon>
        <taxon>Desulfovibrionia</taxon>
        <taxon>Desulfovibrionales</taxon>
        <taxon>Desulfovibrionaceae</taxon>
        <taxon>Desulfocurvibacter</taxon>
    </lineage>
</organism>
<evidence type="ECO:0008006" key="4">
    <source>
        <dbReference type="Google" id="ProtNLM"/>
    </source>
</evidence>
<dbReference type="PATRIC" id="fig|1262666.3.peg.1058"/>
<accession>M5PV52</accession>
<protein>
    <recommendedName>
        <fullName evidence="4">DUF1538 domain-containing protein</fullName>
    </recommendedName>
</protein>
<proteinExistence type="predicted"/>
<evidence type="ECO:0000313" key="3">
    <source>
        <dbReference type="Proteomes" id="UP000011922"/>
    </source>
</evidence>
<dbReference type="OrthoDB" id="1436654at2"/>
<feature type="transmembrane region" description="Helical" evidence="1">
    <location>
        <begin position="154"/>
        <end position="173"/>
    </location>
</feature>
<dbReference type="RefSeq" id="WP_005984716.1">
    <property type="nucleotide sequence ID" value="NZ_AOSV01000007.1"/>
</dbReference>
<feature type="transmembrane region" description="Helical" evidence="1">
    <location>
        <begin position="77"/>
        <end position="97"/>
    </location>
</feature>
<keyword evidence="1" id="KW-1133">Transmembrane helix</keyword>
<keyword evidence="1" id="KW-0472">Membrane</keyword>
<dbReference type="EMBL" id="AOSV01000007">
    <property type="protein sequence ID" value="EMG38217.1"/>
    <property type="molecule type" value="Genomic_DNA"/>
</dbReference>
<sequence>MKRRILALLAEVASAILPVVTVVLLLHAFATPLDGEHLARFLGGAAMMSLGLMFFFTGVRLGFLPMGEIVGNDLPRIASVTIIIAMAFALGAMMALAEPTVRVLAHQVGLASDGLVGRNTLIFTIAVGVGVCVSAGVIRIFLGFPISRLLAGGYILALALASFTSAEFVGLAFDSGGVATGPITVPFVMALGLGIAGVLGGKSSFSDGFGLVGLACLGPILGVLLLGVLA</sequence>
<feature type="transmembrane region" description="Helical" evidence="1">
    <location>
        <begin position="7"/>
        <end position="29"/>
    </location>
</feature>
<comment type="caution">
    <text evidence="2">The sequence shown here is derived from an EMBL/GenBank/DDBJ whole genome shotgun (WGS) entry which is preliminary data.</text>
</comment>
<feature type="transmembrane region" description="Helical" evidence="1">
    <location>
        <begin position="41"/>
        <end position="65"/>
    </location>
</feature>